<dbReference type="Gene3D" id="2.40.10.480">
    <property type="match status" value="1"/>
</dbReference>
<dbReference type="AlphaFoldDB" id="A0A5B9EJQ7"/>
<name>A0A5B9EJQ7_9BACT</name>
<feature type="domain" description="BIG2" evidence="2">
    <location>
        <begin position="387"/>
        <end position="468"/>
    </location>
</feature>
<protein>
    <submittedName>
        <fullName evidence="3">Ig-like domain-containing protein</fullName>
    </submittedName>
</protein>
<gene>
    <name evidence="3" type="ORF">FTW19_22710</name>
</gene>
<dbReference type="InterPro" id="IPR011047">
    <property type="entry name" value="Quinoprotein_ADH-like_sf"/>
</dbReference>
<evidence type="ECO:0000313" key="3">
    <source>
        <dbReference type="EMBL" id="QEE30551.1"/>
    </source>
</evidence>
<dbReference type="Gene3D" id="2.60.40.1080">
    <property type="match status" value="1"/>
</dbReference>
<dbReference type="InterPro" id="IPR003343">
    <property type="entry name" value="Big_2"/>
</dbReference>
<dbReference type="Gene3D" id="2.60.40.10">
    <property type="entry name" value="Immunoglobulins"/>
    <property type="match status" value="1"/>
</dbReference>
<reference evidence="3 4" key="1">
    <citation type="submission" date="2019-08" db="EMBL/GenBank/DDBJ databases">
        <title>Complete genome sequence of Terriglobus albidus strain ORNL.</title>
        <authorList>
            <person name="Podar M."/>
        </authorList>
    </citation>
    <scope>NUCLEOTIDE SEQUENCE [LARGE SCALE GENOMIC DNA]</scope>
    <source>
        <strain evidence="3 4">ORNL</strain>
    </source>
</reference>
<dbReference type="SUPFAM" id="SSF50998">
    <property type="entry name" value="Quinoprotein alcohol dehydrogenase-like"/>
    <property type="match status" value="1"/>
</dbReference>
<dbReference type="RefSeq" id="WP_147649863.1">
    <property type="nucleotide sequence ID" value="NZ_CP042806.1"/>
</dbReference>
<dbReference type="EMBL" id="CP042806">
    <property type="protein sequence ID" value="QEE30551.1"/>
    <property type="molecule type" value="Genomic_DNA"/>
</dbReference>
<evidence type="ECO:0000313" key="4">
    <source>
        <dbReference type="Proteomes" id="UP000321820"/>
    </source>
</evidence>
<dbReference type="SUPFAM" id="SSF49373">
    <property type="entry name" value="Invasin/intimin cell-adhesion fragments"/>
    <property type="match status" value="1"/>
</dbReference>
<dbReference type="InterPro" id="IPR008964">
    <property type="entry name" value="Invasin/intimin_cell_adhesion"/>
</dbReference>
<dbReference type="Proteomes" id="UP000321820">
    <property type="component" value="Chromosome"/>
</dbReference>
<proteinExistence type="predicted"/>
<evidence type="ECO:0000256" key="1">
    <source>
        <dbReference type="SAM" id="SignalP"/>
    </source>
</evidence>
<organism evidence="3 4">
    <name type="scientific">Terriglobus albidus</name>
    <dbReference type="NCBI Taxonomy" id="1592106"/>
    <lineage>
        <taxon>Bacteria</taxon>
        <taxon>Pseudomonadati</taxon>
        <taxon>Acidobacteriota</taxon>
        <taxon>Terriglobia</taxon>
        <taxon>Terriglobales</taxon>
        <taxon>Acidobacteriaceae</taxon>
        <taxon>Terriglobus</taxon>
    </lineage>
</organism>
<dbReference type="Pfam" id="PF02368">
    <property type="entry name" value="Big_2"/>
    <property type="match status" value="1"/>
</dbReference>
<keyword evidence="1" id="KW-0732">Signal</keyword>
<feature type="signal peptide" evidence="1">
    <location>
        <begin position="1"/>
        <end position="27"/>
    </location>
</feature>
<evidence type="ECO:0000259" key="2">
    <source>
        <dbReference type="SMART" id="SM00635"/>
    </source>
</evidence>
<sequence>MKTSSSIRRLIDALCLFFLAIAAQAFATVTVSSPANNTTTASTTVQYVASGSSSTCSAGVSAMGVYVDNALVYQAAGNTLNQAISLQPGTHYTVVEEWDYCGGASTAPINITVTSGSNLNGVSVSSPTNGSTVASPVTYVATAGSTSCAAGIAAMGIYVNNSLAYEVSGSSLNTRLTLQPGFNNTVVQAWDYCGGAYTSVVNVNVTASNGSVTVTSPANGSTVASPVQYVATATAAGSCSQGVAAMGVYANNALVYQVNGSSLNTSIALKPGINNTVVQEWDYCGGAATTPINITVSSGSTLNGVAVTSPVAGGTVTSPVKFVATAGSTTCAEGIASMGIYINNSLVYQTNGSSLNTSLTLAVGSYNAVVEAWDYCGGASTATLALKVSNIAITPSPATLAMGSTQQFTAIQTLPNGTTQDITSQATWTAGNTAVASISSSGLATAVAAGSTTLTASYNGSAGIVPLSVSVAPGTGVNIPTWHMDANRSGLNEHEASLTPANVNPQTFGKVFSYLLDGYVYGEPLLISDLTIQGAKHNVLFAATENDSVYALDADTNMAPLWKVSLLKPGELPLTGGAIAPNLGVTSTPVIDPSTNTLYVVSTQVSDIGGTFRLNALDITTGAQKLGGPVTIQASVAGTSKEAVNGVVNLNTTCVQRAALLLANGNIYIGLGGCKSGWLLAYDATTLAQVGVFNSSPNLDGEGTYSAAGGVWMGGGGPVADSSGNIYIATGNGPWDGQTAYGDSVLKFSSQLRLEDYFTPAGYRYMNCRDADLASGGLLLIPGTGHLLIGGKTGKLYLLDSGNLGRQQASDAGATQTFFFSSGLVSSYTDSCTDSTGTHSTSIISYENFGTAAYFNNSAYVGVTPTVSGIPAGIRQFNYAGTLTPGSITTPNVSMHSNGATTFVSADGSQNGIVWMLDQGLPLQNSARATPTNATLFAFDANNLANTLYSSSMNAADVPGYGIKFTSPVVGNGKVYISTGHDLTTATNPMGEIDVYALH</sequence>
<feature type="chain" id="PRO_5022897065" evidence="1">
    <location>
        <begin position="28"/>
        <end position="999"/>
    </location>
</feature>
<dbReference type="KEGG" id="talb:FTW19_22710"/>
<accession>A0A5B9EJQ7</accession>
<keyword evidence="4" id="KW-1185">Reference proteome</keyword>
<dbReference type="SMART" id="SM00635">
    <property type="entry name" value="BID_2"/>
    <property type="match status" value="1"/>
</dbReference>
<dbReference type="InterPro" id="IPR013783">
    <property type="entry name" value="Ig-like_fold"/>
</dbReference>
<dbReference type="OrthoDB" id="103842at2"/>